<protein>
    <submittedName>
        <fullName evidence="2">Uncharacterized protein</fullName>
    </submittedName>
</protein>
<dbReference type="Proteomes" id="UP000294063">
    <property type="component" value="Unassembled WGS sequence"/>
</dbReference>
<gene>
    <name evidence="2" type="ORF">ERW57_19025</name>
</gene>
<proteinExistence type="predicted"/>
<keyword evidence="1" id="KW-1133">Transmembrane helix</keyword>
<organism evidence="2 3">
    <name type="scientific">Aliivibrio finisterrensis</name>
    <dbReference type="NCBI Taxonomy" id="511998"/>
    <lineage>
        <taxon>Bacteria</taxon>
        <taxon>Pseudomonadati</taxon>
        <taxon>Pseudomonadota</taxon>
        <taxon>Gammaproteobacteria</taxon>
        <taxon>Vibrionales</taxon>
        <taxon>Vibrionaceae</taxon>
        <taxon>Aliivibrio</taxon>
    </lineage>
</organism>
<evidence type="ECO:0000256" key="1">
    <source>
        <dbReference type="SAM" id="Phobius"/>
    </source>
</evidence>
<dbReference type="AlphaFoldDB" id="A0A4Q5KKH6"/>
<evidence type="ECO:0000313" key="3">
    <source>
        <dbReference type="Proteomes" id="UP000294063"/>
    </source>
</evidence>
<sequence length="174" mass="19636">MTKYFMILVIAGVMSWITYPEITAIKYGDYKDLIGALLNVSSIIFAIIGAWIAIIYPKAIGKTFGNNLKSNEFYAHLNENKGDSNYLSELVEIVLVSAVVLICVLIIQFLYPVVRGMGFFGLNVSILKSTGFFILATLTICQLHAVFRVILANYFFLNQLRKKNVDDEIDRLHK</sequence>
<feature type="transmembrane region" description="Helical" evidence="1">
    <location>
        <begin position="90"/>
        <end position="111"/>
    </location>
</feature>
<feature type="transmembrane region" description="Helical" evidence="1">
    <location>
        <begin position="131"/>
        <end position="156"/>
    </location>
</feature>
<accession>A0A4Q5KKH6</accession>
<dbReference type="RefSeq" id="WP_130049462.1">
    <property type="nucleotide sequence ID" value="NZ_SEZK01000082.1"/>
</dbReference>
<feature type="transmembrane region" description="Helical" evidence="1">
    <location>
        <begin position="36"/>
        <end position="56"/>
    </location>
</feature>
<dbReference type="EMBL" id="SEZK01000082">
    <property type="protein sequence ID" value="RYU46796.1"/>
    <property type="molecule type" value="Genomic_DNA"/>
</dbReference>
<reference evidence="2 3" key="1">
    <citation type="submission" date="2019-02" db="EMBL/GenBank/DDBJ databases">
        <title>Genome sequences of Aliivibrio finisterrensis strains from farmed Atlantic salmon.</title>
        <authorList>
            <person name="Bowman J.P."/>
        </authorList>
    </citation>
    <scope>NUCLEOTIDE SEQUENCE [LARGE SCALE GENOMIC DNA]</scope>
    <source>
        <strain evidence="2 3">A46</strain>
    </source>
</reference>
<name>A0A4Q5KKH6_9GAMM</name>
<evidence type="ECO:0000313" key="2">
    <source>
        <dbReference type="EMBL" id="RYU46796.1"/>
    </source>
</evidence>
<keyword evidence="1" id="KW-0472">Membrane</keyword>
<keyword evidence="1" id="KW-0812">Transmembrane</keyword>
<comment type="caution">
    <text evidence="2">The sequence shown here is derived from an EMBL/GenBank/DDBJ whole genome shotgun (WGS) entry which is preliminary data.</text>
</comment>